<name>A0A1Q9F6P6_SYMMI</name>
<feature type="signal peptide" evidence="1">
    <location>
        <begin position="1"/>
        <end position="17"/>
    </location>
</feature>
<dbReference type="OMA" id="HADGINF"/>
<evidence type="ECO:0000313" key="3">
    <source>
        <dbReference type="Proteomes" id="UP000186817"/>
    </source>
</evidence>
<dbReference type="Proteomes" id="UP000186817">
    <property type="component" value="Unassembled WGS sequence"/>
</dbReference>
<gene>
    <name evidence="2" type="ORF">AK812_SmicGene361</name>
</gene>
<evidence type="ECO:0000313" key="2">
    <source>
        <dbReference type="EMBL" id="OLQ15360.1"/>
    </source>
</evidence>
<evidence type="ECO:0000256" key="1">
    <source>
        <dbReference type="SAM" id="SignalP"/>
    </source>
</evidence>
<proteinExistence type="predicted"/>
<dbReference type="EMBL" id="LSRX01000004">
    <property type="protein sequence ID" value="OLQ15360.1"/>
    <property type="molecule type" value="Genomic_DNA"/>
</dbReference>
<dbReference type="InterPro" id="IPR011050">
    <property type="entry name" value="Pectin_lyase_fold/virulence"/>
</dbReference>
<dbReference type="InterPro" id="IPR012334">
    <property type="entry name" value="Pectin_lyas_fold"/>
</dbReference>
<accession>A0A1Q9F6P6</accession>
<dbReference type="Gene3D" id="2.160.20.10">
    <property type="entry name" value="Single-stranded right-handed beta-helix, Pectin lyase-like"/>
    <property type="match status" value="1"/>
</dbReference>
<sequence>MRAVALCLAALLVRSQGTEDAALPEDDECSSGECAVDLLQKFQKAEYGEEWVQLIEGSTCPSGGSIPCEMRGSWRHFRFPAGVFAVPRQVSVPEKTVIEGVANPNSNDPRTKPNYRSQTVFVANSGVSNHRICYCQNLERTWEPLSPRNPYHCQSLTNEEVKRLRPGFLMYSNTLVKNIAYQGKDTTRPSDNGALCGGGVFETPGCVHNQCLFSHLITGNGQPVSNVRIENVRLNDFSNDPNHASQLAVWVAQTTAQAPTRDVHVTGLVAMFLHADGINFHGFVQDAKVQDTYIQNTGDDIYAVWGSHFDTRNILFERCVGVDAGRARQNHYGSCVAVYGAKEATFRDVTCFAPDQNRRDCYDPKNGGETCNGCLGIIKQSFDANYRGSVYDLSNPQSNGRPIVCNNEWRDGGLEVRVS</sequence>
<organism evidence="2 3">
    <name type="scientific">Symbiodinium microadriaticum</name>
    <name type="common">Dinoflagellate</name>
    <name type="synonym">Zooxanthella microadriatica</name>
    <dbReference type="NCBI Taxonomy" id="2951"/>
    <lineage>
        <taxon>Eukaryota</taxon>
        <taxon>Sar</taxon>
        <taxon>Alveolata</taxon>
        <taxon>Dinophyceae</taxon>
        <taxon>Suessiales</taxon>
        <taxon>Symbiodiniaceae</taxon>
        <taxon>Symbiodinium</taxon>
    </lineage>
</organism>
<protein>
    <submittedName>
        <fullName evidence="2">Uncharacterized protein</fullName>
    </submittedName>
</protein>
<dbReference type="SUPFAM" id="SSF51126">
    <property type="entry name" value="Pectin lyase-like"/>
    <property type="match status" value="1"/>
</dbReference>
<keyword evidence="3" id="KW-1185">Reference proteome</keyword>
<dbReference type="AlphaFoldDB" id="A0A1Q9F6P6"/>
<dbReference type="OrthoDB" id="406385at2759"/>
<reference evidence="2 3" key="1">
    <citation type="submission" date="2016-02" db="EMBL/GenBank/DDBJ databases">
        <title>Genome analysis of coral dinoflagellate symbionts highlights evolutionary adaptations to a symbiotic lifestyle.</title>
        <authorList>
            <person name="Aranda M."/>
            <person name="Li Y."/>
            <person name="Liew Y.J."/>
            <person name="Baumgarten S."/>
            <person name="Simakov O."/>
            <person name="Wilson M."/>
            <person name="Piel J."/>
            <person name="Ashoor H."/>
            <person name="Bougouffa S."/>
            <person name="Bajic V.B."/>
            <person name="Ryu T."/>
            <person name="Ravasi T."/>
            <person name="Bayer T."/>
            <person name="Micklem G."/>
            <person name="Kim H."/>
            <person name="Bhak J."/>
            <person name="Lajeunesse T.C."/>
            <person name="Voolstra C.R."/>
        </authorList>
    </citation>
    <scope>NUCLEOTIDE SEQUENCE [LARGE SCALE GENOMIC DNA]</scope>
    <source>
        <strain evidence="2 3">CCMP2467</strain>
    </source>
</reference>
<feature type="chain" id="PRO_5012841900" evidence="1">
    <location>
        <begin position="18"/>
        <end position="419"/>
    </location>
</feature>
<comment type="caution">
    <text evidence="2">The sequence shown here is derived from an EMBL/GenBank/DDBJ whole genome shotgun (WGS) entry which is preliminary data.</text>
</comment>
<keyword evidence="1" id="KW-0732">Signal</keyword>